<sequence length="909" mass="97558">MSNPNNGQVSVFHFTSRISNAKIKKYKMATERGMGPKSNGLRASHANKPSKSATPHGDDASPAVEASTSMEPPAKKPRLKINPPRKPDDAGDTIAVSRPKRPNQPIRFRYSTDMDIADEPQAEEQKPVESAPVAVSPAPSSGLSSLSSAPLSEKELSPFQDPKPAAGREGYGDFMSYYVDGGDEEPAAAEEVPAPKSATKPAAKRPRKSSTKVQKETSTNIPVPSSQHPATNEPHPPPGARAPLPQQQAMPPPQHANLPQQYQSPSMPHQGSPSHPQRPQQMHRPSIPPPHTQRALPIPQPIIQFSDINHIPKPTQPDTIALMVKKLEELSAALTTFGGVPAIPRSPPTAARSVPVAAPPQPKPAPKAPVEEAANPLDNFLSLFGAGDDDDTTDKDPLDCQLAAAGTPDGPLTHGIVFIQNALKSWAQQRISHAYQQQYIQQQQQQHRISAQRRGPGRPRKFDDVVELLPPNPIISMDLASTPEGQAIIAFQAVLHSGCLQVNAKLPIELSRALRHLYMQIDHLINQGEKPTPQDWHCMSYGAQISAHRMRVEKMKMTQMRAQEEMMRQNGFAQQQIMGPMGMPNPSQYPVNAAQAARAHEMELERRRSMQHANQQPYIGQQHLHSLQLGSQKPGAPGGAGPSQSPSGNQPLGSARGPPGPSNGDMRPPMQHVLPSQPHFDPAQTLPDGNMNGGVPVHLDKMKMYMPGFFPRSGQAMKYSFSPTTEHSVHTPGPQGIPPYQIPGQSVPSRGPVSAPSMKRAAQGPPNNGRNESPDHDAVVSSNIPVRSVERPSAPPPRTSLTPLTPAAPVEGTQNGNFRSYAAAPAAATTNGFTAVNAPKPRTSITVPAAPSDSPETIKVASKRPSSALSPSESPAPSAKRSRKSTKSVDRDDSNVVSSDGDGETIVVK</sequence>
<feature type="compositionally biased region" description="Polar residues" evidence="1">
    <location>
        <begin position="216"/>
        <end position="230"/>
    </location>
</feature>
<feature type="compositionally biased region" description="Basic and acidic residues" evidence="1">
    <location>
        <begin position="598"/>
        <end position="608"/>
    </location>
</feature>
<gene>
    <name evidence="2" type="ORF">ZT3D7_G1049</name>
</gene>
<dbReference type="Proteomes" id="UP000215127">
    <property type="component" value="Chromosome 1"/>
</dbReference>
<feature type="compositionally biased region" description="Pro residues" evidence="1">
    <location>
        <begin position="357"/>
        <end position="367"/>
    </location>
</feature>
<dbReference type="AlphaFoldDB" id="A0A1X7REP8"/>
<evidence type="ECO:0000313" key="2">
    <source>
        <dbReference type="EMBL" id="SMQ45904.1"/>
    </source>
</evidence>
<organism evidence="2 3">
    <name type="scientific">Zymoseptoria tritici (strain ST99CH_3D7)</name>
    <dbReference type="NCBI Taxonomy" id="1276538"/>
    <lineage>
        <taxon>Eukaryota</taxon>
        <taxon>Fungi</taxon>
        <taxon>Dikarya</taxon>
        <taxon>Ascomycota</taxon>
        <taxon>Pezizomycotina</taxon>
        <taxon>Dothideomycetes</taxon>
        <taxon>Dothideomycetidae</taxon>
        <taxon>Mycosphaerellales</taxon>
        <taxon>Mycosphaerellaceae</taxon>
        <taxon>Zymoseptoria</taxon>
    </lineage>
</organism>
<evidence type="ECO:0000256" key="1">
    <source>
        <dbReference type="SAM" id="MobiDB-lite"/>
    </source>
</evidence>
<feature type="compositionally biased region" description="Polar residues" evidence="1">
    <location>
        <begin position="257"/>
        <end position="280"/>
    </location>
</feature>
<dbReference type="EMBL" id="LT853692">
    <property type="protein sequence ID" value="SMQ45904.1"/>
    <property type="molecule type" value="Genomic_DNA"/>
</dbReference>
<proteinExistence type="predicted"/>
<feature type="region of interest" description="Disordered" evidence="1">
    <location>
        <begin position="344"/>
        <end position="369"/>
    </location>
</feature>
<feature type="compositionally biased region" description="Low complexity" evidence="1">
    <location>
        <begin position="128"/>
        <end position="151"/>
    </location>
</feature>
<feature type="compositionally biased region" description="Low complexity" evidence="1">
    <location>
        <begin position="642"/>
        <end position="654"/>
    </location>
</feature>
<keyword evidence="3" id="KW-1185">Reference proteome</keyword>
<accession>A0A1X7REP8</accession>
<feature type="region of interest" description="Disordered" evidence="1">
    <location>
        <begin position="577"/>
        <end position="616"/>
    </location>
</feature>
<feature type="region of interest" description="Disordered" evidence="1">
    <location>
        <begin position="722"/>
        <end position="816"/>
    </location>
</feature>
<feature type="region of interest" description="Disordered" evidence="1">
    <location>
        <begin position="1"/>
        <end position="301"/>
    </location>
</feature>
<feature type="region of interest" description="Disordered" evidence="1">
    <location>
        <begin position="629"/>
        <end position="694"/>
    </location>
</feature>
<reference evidence="2 3" key="1">
    <citation type="submission" date="2016-06" db="EMBL/GenBank/DDBJ databases">
        <authorList>
            <person name="Kjaerup R.B."/>
            <person name="Dalgaard T.S."/>
            <person name="Juul-Madsen H.R."/>
        </authorList>
    </citation>
    <scope>NUCLEOTIDE SEQUENCE [LARGE SCALE GENOMIC DNA]</scope>
</reference>
<protein>
    <submittedName>
        <fullName evidence="2">Uncharacterized protein</fullName>
    </submittedName>
</protein>
<evidence type="ECO:0000313" key="3">
    <source>
        <dbReference type="Proteomes" id="UP000215127"/>
    </source>
</evidence>
<feature type="region of interest" description="Disordered" evidence="1">
    <location>
        <begin position="833"/>
        <end position="909"/>
    </location>
</feature>
<feature type="compositionally biased region" description="Low complexity" evidence="1">
    <location>
        <begin position="863"/>
        <end position="879"/>
    </location>
</feature>
<name>A0A1X7REP8_ZYMT9</name>
<feature type="compositionally biased region" description="Low complexity" evidence="1">
    <location>
        <begin position="799"/>
        <end position="809"/>
    </location>
</feature>
<feature type="compositionally biased region" description="Low complexity" evidence="1">
    <location>
        <begin position="189"/>
        <end position="201"/>
    </location>
</feature>